<sequence>MTGEALIFLAFAVLLLFLTPYLIVRGIRQGQSFTDQFTSNGMLILLFFVAVGEVLKSVWDEGRMEQFNQFLFLGFILIGAVPALILFVYHFPKEMEKWKDPGEYKHPLAYRFRYFLLVVLFAFMGGALFMLYQSYKVVF</sequence>
<accession>A0A5D4K8K7</accession>
<keyword evidence="1" id="KW-0472">Membrane</keyword>
<feature type="transmembrane region" description="Helical" evidence="1">
    <location>
        <begin position="36"/>
        <end position="55"/>
    </location>
</feature>
<dbReference type="EMBL" id="VTEH01000016">
    <property type="protein sequence ID" value="TYR73674.1"/>
    <property type="molecule type" value="Genomic_DNA"/>
</dbReference>
<dbReference type="RefSeq" id="WP_148948072.1">
    <property type="nucleotide sequence ID" value="NZ_VTEH01000016.1"/>
</dbReference>
<keyword evidence="1" id="KW-0812">Transmembrane</keyword>
<feature type="transmembrane region" description="Helical" evidence="1">
    <location>
        <begin position="112"/>
        <end position="132"/>
    </location>
</feature>
<comment type="caution">
    <text evidence="2">The sequence shown here is derived from an EMBL/GenBank/DDBJ whole genome shotgun (WGS) entry which is preliminary data.</text>
</comment>
<reference evidence="2 3" key="1">
    <citation type="submission" date="2019-08" db="EMBL/GenBank/DDBJ databases">
        <title>Bacillus genomes from the desert of Cuatro Cienegas, Coahuila.</title>
        <authorList>
            <person name="Olmedo-Alvarez G."/>
        </authorList>
    </citation>
    <scope>NUCLEOTIDE SEQUENCE [LARGE SCALE GENOMIC DNA]</scope>
    <source>
        <strain evidence="2 3">CH40_1T</strain>
    </source>
</reference>
<evidence type="ECO:0000313" key="2">
    <source>
        <dbReference type="EMBL" id="TYR73674.1"/>
    </source>
</evidence>
<feature type="transmembrane region" description="Helical" evidence="1">
    <location>
        <begin position="67"/>
        <end position="91"/>
    </location>
</feature>
<gene>
    <name evidence="2" type="ORF">FZC79_17515</name>
</gene>
<proteinExistence type="predicted"/>
<organism evidence="2 3">
    <name type="scientific">Rossellomorea vietnamensis</name>
    <dbReference type="NCBI Taxonomy" id="218284"/>
    <lineage>
        <taxon>Bacteria</taxon>
        <taxon>Bacillati</taxon>
        <taxon>Bacillota</taxon>
        <taxon>Bacilli</taxon>
        <taxon>Bacillales</taxon>
        <taxon>Bacillaceae</taxon>
        <taxon>Rossellomorea</taxon>
    </lineage>
</organism>
<dbReference type="AlphaFoldDB" id="A0A5D4K8K7"/>
<evidence type="ECO:0000256" key="1">
    <source>
        <dbReference type="SAM" id="Phobius"/>
    </source>
</evidence>
<protein>
    <submittedName>
        <fullName evidence="2">Uncharacterized protein</fullName>
    </submittedName>
</protein>
<keyword evidence="1" id="KW-1133">Transmembrane helix</keyword>
<feature type="transmembrane region" description="Helical" evidence="1">
    <location>
        <begin position="6"/>
        <end position="24"/>
    </location>
</feature>
<dbReference type="Proteomes" id="UP000323317">
    <property type="component" value="Unassembled WGS sequence"/>
</dbReference>
<evidence type="ECO:0000313" key="3">
    <source>
        <dbReference type="Proteomes" id="UP000323317"/>
    </source>
</evidence>
<name>A0A5D4K8K7_9BACI</name>